<feature type="non-terminal residue" evidence="2">
    <location>
        <position position="138"/>
    </location>
</feature>
<feature type="non-terminal residue" evidence="2">
    <location>
        <position position="1"/>
    </location>
</feature>
<organism evidence="2">
    <name type="scientific">uncultured Phycisphaerae bacterium</name>
    <dbReference type="NCBI Taxonomy" id="904963"/>
    <lineage>
        <taxon>Bacteria</taxon>
        <taxon>Pseudomonadati</taxon>
        <taxon>Planctomycetota</taxon>
        <taxon>Phycisphaerae</taxon>
        <taxon>environmental samples</taxon>
    </lineage>
</organism>
<evidence type="ECO:0000256" key="1">
    <source>
        <dbReference type="SAM" id="MobiDB-lite"/>
    </source>
</evidence>
<evidence type="ECO:0000313" key="2">
    <source>
        <dbReference type="EMBL" id="CAA9439441.1"/>
    </source>
</evidence>
<protein>
    <submittedName>
        <fullName evidence="2">Uncharacterized protein</fullName>
    </submittedName>
</protein>
<proteinExistence type="predicted"/>
<feature type="region of interest" description="Disordered" evidence="1">
    <location>
        <begin position="1"/>
        <end position="138"/>
    </location>
</feature>
<name>A0A6J4QBV4_9BACT</name>
<reference evidence="2" key="1">
    <citation type="submission" date="2020-02" db="EMBL/GenBank/DDBJ databases">
        <authorList>
            <person name="Meier V. D."/>
        </authorList>
    </citation>
    <scope>NUCLEOTIDE SEQUENCE</scope>
    <source>
        <strain evidence="2">AVDCRST_MAG64</strain>
    </source>
</reference>
<dbReference type="AlphaFoldDB" id="A0A6J4QBV4"/>
<dbReference type="EMBL" id="CADCUQ010000937">
    <property type="protein sequence ID" value="CAA9439441.1"/>
    <property type="molecule type" value="Genomic_DNA"/>
</dbReference>
<gene>
    <name evidence="2" type="ORF">AVDCRST_MAG64-4057</name>
</gene>
<sequence length="138" mass="14161">GPGDPHHARAGPARRAGGVREGEDRQGVGPRGRAGGLRRPQVQGHPAVRHAVGERGGADRAAEGGRVRPVEDARAAGAVVRRRRRAGGRPRAGRARRGQPERLQAAQPDPPRPPGRRGAAGGRGSRGGAVSLHEGGAV</sequence>
<feature type="compositionally biased region" description="Basic and acidic residues" evidence="1">
    <location>
        <begin position="51"/>
        <end position="74"/>
    </location>
</feature>
<feature type="compositionally biased region" description="Gly residues" evidence="1">
    <location>
        <begin position="118"/>
        <end position="127"/>
    </location>
</feature>
<feature type="compositionally biased region" description="Basic residues" evidence="1">
    <location>
        <begin position="80"/>
        <end position="97"/>
    </location>
</feature>
<accession>A0A6J4QBV4</accession>